<reference evidence="1" key="1">
    <citation type="submission" date="2018-12" db="EMBL/GenBank/DDBJ databases">
        <title>Novel natural products biosynthetic potential of the class Ktedonobacteria.</title>
        <authorList>
            <person name="Zheng Y."/>
            <person name="Saitou A."/>
            <person name="Wang C.M."/>
            <person name="Toyoda A."/>
            <person name="Minakuchi Y."/>
            <person name="Sekiguchi Y."/>
            <person name="Ueda K."/>
            <person name="Takano H."/>
            <person name="Sakai Y."/>
            <person name="Yokota A."/>
            <person name="Yabe S."/>
        </authorList>
    </citation>
    <scope>NUCLEOTIDE SEQUENCE</scope>
    <source>
        <strain evidence="1">A3-2</strain>
    </source>
</reference>
<dbReference type="AlphaFoldDB" id="A0A455T8M9"/>
<evidence type="ECO:0000313" key="1">
    <source>
        <dbReference type="EMBL" id="BBH95838.1"/>
    </source>
</evidence>
<protein>
    <submittedName>
        <fullName evidence="1">Uncharacterized protein</fullName>
    </submittedName>
</protein>
<sequence length="86" mass="9021">MTTPPAHAGGCWSHKASARHAAGWDGLCPARLATNGAFEPFTPARVAASRHFLLVERASLEGFDLVVGGLGPNDCTQALSLSFFLL</sequence>
<organism evidence="1">
    <name type="scientific">Thermogemmatispora argillosa</name>
    <dbReference type="NCBI Taxonomy" id="2045280"/>
    <lineage>
        <taxon>Bacteria</taxon>
        <taxon>Bacillati</taxon>
        <taxon>Chloroflexota</taxon>
        <taxon>Ktedonobacteria</taxon>
        <taxon>Thermogemmatisporales</taxon>
        <taxon>Thermogemmatisporaceae</taxon>
        <taxon>Thermogemmatispora</taxon>
    </lineage>
</organism>
<proteinExistence type="predicted"/>
<gene>
    <name evidence="1" type="ORF">KTA_40370</name>
</gene>
<dbReference type="EMBL" id="AP019377">
    <property type="protein sequence ID" value="BBH95838.1"/>
    <property type="molecule type" value="Genomic_DNA"/>
</dbReference>
<name>A0A455T8M9_9CHLR</name>
<accession>A0A455T8M9</accession>